<dbReference type="GO" id="GO:0019290">
    <property type="term" value="P:siderophore biosynthetic process"/>
    <property type="evidence" value="ECO:0007669"/>
    <property type="project" value="InterPro"/>
</dbReference>
<organism evidence="6 7">
    <name type="scientific">Mycolicibacterium vanbaalenii</name>
    <name type="common">Mycobacterium vanbaalenii</name>
    <dbReference type="NCBI Taxonomy" id="110539"/>
    <lineage>
        <taxon>Bacteria</taxon>
        <taxon>Bacillati</taxon>
        <taxon>Actinomycetota</taxon>
        <taxon>Actinomycetes</taxon>
        <taxon>Mycobacteriales</taxon>
        <taxon>Mycobacteriaceae</taxon>
        <taxon>Mycolicibacterium</taxon>
    </lineage>
</organism>
<dbReference type="RefSeq" id="WP_159229177.1">
    <property type="nucleotide sequence ID" value="NZ_CACSIP010000004.1"/>
</dbReference>
<dbReference type="Proteomes" id="UP000430146">
    <property type="component" value="Unassembled WGS sequence"/>
</dbReference>
<evidence type="ECO:0000256" key="1">
    <source>
        <dbReference type="ARBA" id="ARBA00003818"/>
    </source>
</evidence>
<feature type="domain" description="Acyltransferase MbtK/IucB-like conserved" evidence="5">
    <location>
        <begin position="41"/>
        <end position="88"/>
    </location>
</feature>
<comment type="function">
    <text evidence="1">Acyltransferase required for the direct transfer of medium- to long-chain fatty acyl moieties from a carrier protein (MbtL) on to the epsilon-amino group of lysine residue in the mycobactin core.</text>
</comment>
<evidence type="ECO:0000313" key="7">
    <source>
        <dbReference type="Proteomes" id="UP000430146"/>
    </source>
</evidence>
<keyword evidence="7" id="KW-1185">Reference proteome</keyword>
<dbReference type="Pfam" id="PF13523">
    <property type="entry name" value="Acetyltransf_8"/>
    <property type="match status" value="1"/>
</dbReference>
<keyword evidence="6" id="KW-0808">Transferase</keyword>
<sequence length="210" mass="23985">MTDIDEALRPVLPRELTSIPDEVRAVPGPPTPPVDEPYGLRLADPDADAELVSEWMNRPHLVEAWEYPWPPQRWRRYLQAQVDGEYSRPFIGSFRGREVAYIEIYRAAKDSIAARYDADPHDLGLHAAVADLKLVNRGLVPLLFPKLVASLFEVEPRCRRIMFDPDHRNTSARRVCEFATCAFLGEHDMANRRMALYALPRTPEDIPAAR</sequence>
<dbReference type="PANTHER" id="PTHR31438:SF1">
    <property type="entry name" value="LYSINE N-ACYLTRANSFERASE C17G9.06C-RELATED"/>
    <property type="match status" value="1"/>
</dbReference>
<evidence type="ECO:0000313" key="6">
    <source>
        <dbReference type="EMBL" id="CAA0094316.1"/>
    </source>
</evidence>
<gene>
    <name evidence="6" type="primary">mbtK</name>
    <name evidence="6" type="ORF">AELLOGFF_02847</name>
</gene>
<proteinExistence type="predicted"/>
<dbReference type="EMBL" id="CACSIP010000004">
    <property type="protein sequence ID" value="CAA0094316.1"/>
    <property type="molecule type" value="Genomic_DNA"/>
</dbReference>
<dbReference type="SUPFAM" id="SSF55729">
    <property type="entry name" value="Acyl-CoA N-acyltransferases (Nat)"/>
    <property type="match status" value="1"/>
</dbReference>
<dbReference type="PANTHER" id="PTHR31438">
    <property type="entry name" value="LYSINE N-ACYLTRANSFERASE C17G9.06C-RELATED"/>
    <property type="match status" value="1"/>
</dbReference>
<dbReference type="InterPro" id="IPR019432">
    <property type="entry name" value="Acyltransferase_MbtK/IucB-like"/>
</dbReference>
<dbReference type="Gene3D" id="3.40.630.30">
    <property type="match status" value="1"/>
</dbReference>
<evidence type="ECO:0000256" key="2">
    <source>
        <dbReference type="ARBA" id="ARBA00005102"/>
    </source>
</evidence>
<dbReference type="InterPro" id="IPR016181">
    <property type="entry name" value="Acyl_CoA_acyltransferase"/>
</dbReference>
<accession>A0A5S9NUD7</accession>
<dbReference type="UniPathway" id="UPA00011"/>
<dbReference type="SMART" id="SM01006">
    <property type="entry name" value="AlcB"/>
    <property type="match status" value="1"/>
</dbReference>
<dbReference type="GO" id="GO:0016410">
    <property type="term" value="F:N-acyltransferase activity"/>
    <property type="evidence" value="ECO:0007669"/>
    <property type="project" value="TreeGrafter"/>
</dbReference>
<dbReference type="OrthoDB" id="9087497at2"/>
<evidence type="ECO:0000256" key="4">
    <source>
        <dbReference type="ARBA" id="ARBA00031122"/>
    </source>
</evidence>
<dbReference type="AlphaFoldDB" id="A0A5S9NUD7"/>
<name>A0A5S9NUD7_MYCVN</name>
<protein>
    <recommendedName>
        <fullName evidence="3">Lysine N-acyltransferase MbtK</fullName>
    </recommendedName>
    <alternativeName>
        <fullName evidence="4">Mycobactin synthase protein K</fullName>
    </alternativeName>
</protein>
<evidence type="ECO:0000256" key="3">
    <source>
        <dbReference type="ARBA" id="ARBA00020586"/>
    </source>
</evidence>
<comment type="pathway">
    <text evidence="2">Siderophore biosynthesis; mycobactin biosynthesis.</text>
</comment>
<reference evidence="6 7" key="1">
    <citation type="submission" date="2019-11" db="EMBL/GenBank/DDBJ databases">
        <authorList>
            <person name="Holert J."/>
        </authorList>
    </citation>
    <scope>NUCLEOTIDE SEQUENCE [LARGE SCALE GENOMIC DNA]</scope>
    <source>
        <strain evidence="6">BC8_1</strain>
    </source>
</reference>
<keyword evidence="6" id="KW-0012">Acyltransferase</keyword>
<evidence type="ECO:0000259" key="5">
    <source>
        <dbReference type="SMART" id="SM01006"/>
    </source>
</evidence>